<accession>A0AAX3JQ50</accession>
<reference evidence="2" key="1">
    <citation type="submission" date="2022-12" db="EMBL/GenBank/DDBJ databases">
        <title>B. miyamotoi WGS.</title>
        <authorList>
            <person name="Gabriele M."/>
            <person name="Kuleshov K.V."/>
            <person name="Hepner S."/>
            <person name="Hoornstra D."/>
            <person name="Hovius J.W."/>
            <person name="Platonov A.E."/>
            <person name="Fingerle V."/>
            <person name="Strube C."/>
        </authorList>
    </citation>
    <scope>NUCLEOTIDE SEQUENCE</scope>
    <source>
        <strain evidence="2">ZStruIII14-9</strain>
        <plasmid evidence="2">pZSt-lp29-2-2</plasmid>
    </source>
</reference>
<feature type="region of interest" description="Disordered" evidence="1">
    <location>
        <begin position="136"/>
        <end position="155"/>
    </location>
</feature>
<dbReference type="Proteomes" id="UP001164513">
    <property type="component" value="Plasmid pZSt-lp29-2-2"/>
</dbReference>
<dbReference type="EMBL" id="CP114733">
    <property type="protein sequence ID" value="WAZ72873.1"/>
    <property type="molecule type" value="Genomic_DNA"/>
</dbReference>
<keyword evidence="2" id="KW-0614">Plasmid</keyword>
<dbReference type="RefSeq" id="WP_197730327.1">
    <property type="nucleotide sequence ID" value="NZ_CP024379.2"/>
</dbReference>
<sequence length="171" mass="20438">MRFSLQYLAKRLYIKRDRFWEIYTSDEIQSKKTDKSIMNFPILSSDDIDYEYIYAYLKEWIAKKYSDNLEIKIEKIDDNEYLCETSRGVLMNTILDRFYKDYKDIFIDNLEKKGVVNEETESEIKLPLDSLEEVQLKNNEEENTTEDLTKQSRTKKVKVVVKKEKPAINAS</sequence>
<evidence type="ECO:0000256" key="1">
    <source>
        <dbReference type="SAM" id="MobiDB-lite"/>
    </source>
</evidence>
<name>A0AAX3JQ50_9SPIR</name>
<evidence type="ECO:0000313" key="2">
    <source>
        <dbReference type="EMBL" id="WAZ72873.1"/>
    </source>
</evidence>
<evidence type="ECO:0000313" key="3">
    <source>
        <dbReference type="Proteomes" id="UP001164513"/>
    </source>
</evidence>
<protein>
    <recommendedName>
        <fullName evidence="4">BBG30-like protein</fullName>
    </recommendedName>
</protein>
<dbReference type="AlphaFoldDB" id="A0AAX3JQ50"/>
<geneLocation type="plasmid" evidence="2 3">
    <name>pZSt-lp29-2-2</name>
</geneLocation>
<organism evidence="2 3">
    <name type="scientific">Borrelia miyamotoi</name>
    <dbReference type="NCBI Taxonomy" id="47466"/>
    <lineage>
        <taxon>Bacteria</taxon>
        <taxon>Pseudomonadati</taxon>
        <taxon>Spirochaetota</taxon>
        <taxon>Spirochaetia</taxon>
        <taxon>Spirochaetales</taxon>
        <taxon>Borreliaceae</taxon>
        <taxon>Borrelia</taxon>
    </lineage>
</organism>
<gene>
    <name evidence="2" type="ORF">O5404_07620</name>
</gene>
<evidence type="ECO:0008006" key="4">
    <source>
        <dbReference type="Google" id="ProtNLM"/>
    </source>
</evidence>
<proteinExistence type="predicted"/>